<dbReference type="RefSeq" id="XP_020438314.1">
    <property type="nucleotide sequence ID" value="XM_020571791.1"/>
</dbReference>
<name>D3AXE0_HETP5</name>
<keyword evidence="2" id="KW-1185">Reference proteome</keyword>
<evidence type="ECO:0000313" key="1">
    <source>
        <dbReference type="EMBL" id="EFA86209.1"/>
    </source>
</evidence>
<protein>
    <submittedName>
        <fullName evidence="1">Uncharacterized protein</fullName>
    </submittedName>
</protein>
<comment type="caution">
    <text evidence="1">The sequence shown here is derived from an EMBL/GenBank/DDBJ whole genome shotgun (WGS) entry which is preliminary data.</text>
</comment>
<organism evidence="1 2">
    <name type="scientific">Heterostelium pallidum (strain ATCC 26659 / Pp 5 / PN500)</name>
    <name type="common">Cellular slime mold</name>
    <name type="synonym">Polysphondylium pallidum</name>
    <dbReference type="NCBI Taxonomy" id="670386"/>
    <lineage>
        <taxon>Eukaryota</taxon>
        <taxon>Amoebozoa</taxon>
        <taxon>Evosea</taxon>
        <taxon>Eumycetozoa</taxon>
        <taxon>Dictyostelia</taxon>
        <taxon>Acytosteliales</taxon>
        <taxon>Acytosteliaceae</taxon>
        <taxon>Heterostelium</taxon>
    </lineage>
</organism>
<dbReference type="GeneID" id="31356302"/>
<dbReference type="InParanoid" id="D3AXE0"/>
<dbReference type="Proteomes" id="UP000001396">
    <property type="component" value="Unassembled WGS sequence"/>
</dbReference>
<gene>
    <name evidence="1" type="ORF">PPL_00771</name>
</gene>
<reference evidence="1 2" key="1">
    <citation type="journal article" date="2011" name="Genome Res.">
        <title>Phylogeny-wide analysis of social amoeba genomes highlights ancient origins for complex intercellular communication.</title>
        <authorList>
            <person name="Heidel A.J."/>
            <person name="Lawal H.M."/>
            <person name="Felder M."/>
            <person name="Schilde C."/>
            <person name="Helps N.R."/>
            <person name="Tunggal B."/>
            <person name="Rivero F."/>
            <person name="John U."/>
            <person name="Schleicher M."/>
            <person name="Eichinger L."/>
            <person name="Platzer M."/>
            <person name="Noegel A.A."/>
            <person name="Schaap P."/>
            <person name="Gloeckner G."/>
        </authorList>
    </citation>
    <scope>NUCLEOTIDE SEQUENCE [LARGE SCALE GENOMIC DNA]</scope>
    <source>
        <strain evidence="2">ATCC 26659 / Pp 5 / PN500</strain>
    </source>
</reference>
<accession>D3AXE0</accession>
<proteinExistence type="predicted"/>
<dbReference type="EMBL" id="ADBJ01000003">
    <property type="protein sequence ID" value="EFA86209.1"/>
    <property type="molecule type" value="Genomic_DNA"/>
</dbReference>
<sequence>MRRLPTSPFIIEVLTDTLQVNSFIDNIVSGTFHVNVKTREWFRSEEIPLIVLLKIDQFTKSEIIFNHSLKFDNGKMQKIIVPFTAPVNDDTVIRVRISRYSSYCEQDMGLYIKDDGQPQLETDYDRVKRWELLGGSIYRYSDKNDCYGHWTGIDSYSVENLTRFYFEHGSPSTRDYGSKLYEFNSSGVHFSLGLFADIVCDHALRLQADYIILYYTDQYGGSDHKLRVLANDTDDFDTHKLIDLIQLGYRHWIDLECNYETKTTIMKKIKTSYILNTTRYSVNTPKL</sequence>
<evidence type="ECO:0000313" key="2">
    <source>
        <dbReference type="Proteomes" id="UP000001396"/>
    </source>
</evidence>
<dbReference type="AlphaFoldDB" id="D3AXE0"/>